<protein>
    <submittedName>
        <fullName evidence="1">Uncharacterized protein</fullName>
    </submittedName>
</protein>
<dbReference type="KEGG" id="naq:D0T90_05120"/>
<organism evidence="1 2">
    <name type="scientific">Neisseria animalis</name>
    <dbReference type="NCBI Taxonomy" id="492"/>
    <lineage>
        <taxon>Bacteria</taxon>
        <taxon>Pseudomonadati</taxon>
        <taxon>Pseudomonadota</taxon>
        <taxon>Betaproteobacteria</taxon>
        <taxon>Neisseriales</taxon>
        <taxon>Neisseriaceae</taxon>
        <taxon>Neisseria</taxon>
    </lineage>
</organism>
<dbReference type="Proteomes" id="UP000325536">
    <property type="component" value="Chromosome"/>
</dbReference>
<sequence>MKQAAKLQAGLRCRFGQQPAWSMVWPDKTGRAGGGVPNAADTFGAVLQTACGGGLTEKHKNHRLSAWLPKNPL</sequence>
<reference evidence="1 2" key="1">
    <citation type="submission" date="2018-08" db="EMBL/GenBank/DDBJ databases">
        <title>Neisseria animalis ATCC 49930 complete genome.</title>
        <authorList>
            <person name="Veseli I.A."/>
            <person name="Mascarenhas dos Santos A.C."/>
            <person name="Buttler R."/>
            <person name="Pombert J.-F."/>
        </authorList>
    </citation>
    <scope>NUCLEOTIDE SEQUENCE [LARGE SCALE GENOMIC DNA]</scope>
    <source>
        <strain evidence="1 2">ATCC 49930</strain>
    </source>
</reference>
<evidence type="ECO:0000313" key="2">
    <source>
        <dbReference type="Proteomes" id="UP000325536"/>
    </source>
</evidence>
<keyword evidence="2" id="KW-1185">Reference proteome</keyword>
<accession>A0A5P3MS76</accession>
<name>A0A5P3MS76_NEIAN</name>
<gene>
    <name evidence="1" type="ORF">D0T90_05120</name>
</gene>
<dbReference type="EMBL" id="CP031699">
    <property type="protein sequence ID" value="QEY23955.1"/>
    <property type="molecule type" value="Genomic_DNA"/>
</dbReference>
<dbReference type="AlphaFoldDB" id="A0A5P3MS76"/>
<evidence type="ECO:0000313" key="1">
    <source>
        <dbReference type="EMBL" id="QEY23955.1"/>
    </source>
</evidence>
<proteinExistence type="predicted"/>